<keyword evidence="6 15" id="KW-0560">Oxidoreductase</keyword>
<dbReference type="NCBIfam" id="NF006960">
    <property type="entry name" value="PRK09437.1"/>
    <property type="match status" value="1"/>
</dbReference>
<keyword evidence="4 15" id="KW-0575">Peroxidase</keyword>
<dbReference type="PROSITE" id="PS51352">
    <property type="entry name" value="THIOREDOXIN_2"/>
    <property type="match status" value="1"/>
</dbReference>
<dbReference type="EMBL" id="UGLB01000003">
    <property type="protein sequence ID" value="STT47212.1"/>
    <property type="molecule type" value="Genomic_DNA"/>
</dbReference>
<evidence type="ECO:0000256" key="13">
    <source>
        <dbReference type="ARBA" id="ARBA00049091"/>
    </source>
</evidence>
<name>A0A377VZX4_KLEPN</name>
<keyword evidence="7" id="KW-1015">Disulfide bond</keyword>
<evidence type="ECO:0000256" key="8">
    <source>
        <dbReference type="ARBA" id="ARBA00023284"/>
    </source>
</evidence>
<evidence type="ECO:0000256" key="5">
    <source>
        <dbReference type="ARBA" id="ARBA00022862"/>
    </source>
</evidence>
<organism evidence="15 16">
    <name type="scientific">Klebsiella pneumoniae</name>
    <dbReference type="NCBI Taxonomy" id="573"/>
    <lineage>
        <taxon>Bacteria</taxon>
        <taxon>Pseudomonadati</taxon>
        <taxon>Pseudomonadota</taxon>
        <taxon>Gammaproteobacteria</taxon>
        <taxon>Enterobacterales</taxon>
        <taxon>Enterobacteriaceae</taxon>
        <taxon>Klebsiella/Raoultella group</taxon>
        <taxon>Klebsiella</taxon>
        <taxon>Klebsiella pneumoniae complex</taxon>
    </lineage>
</organism>
<sequence length="193" mass="21866">MTPLKAGDIAPKFSLPDQDGEEVNLTDFQGQRVLVYFYPKAMTPGCTVQACGLRDNMDDLKKAGVEVLGISTDKPEKLSRFAEKELLNFTLLSDENHQVCEQFGVWGEKSFMGKTYDGIHRISFLIDADGKIEHVFDDFKNQQSPRRGAELAERKRLMQSKTPGEEALARRLFYSHCLSRRPPNHPARHAPQL</sequence>
<dbReference type="GO" id="GO:0045454">
    <property type="term" value="P:cell redox homeostasis"/>
    <property type="evidence" value="ECO:0007669"/>
    <property type="project" value="TreeGrafter"/>
</dbReference>
<reference evidence="15 16" key="1">
    <citation type="submission" date="2018-06" db="EMBL/GenBank/DDBJ databases">
        <authorList>
            <consortium name="Pathogen Informatics"/>
            <person name="Doyle S."/>
        </authorList>
    </citation>
    <scope>NUCLEOTIDE SEQUENCE [LARGE SCALE GENOMIC DNA]</scope>
    <source>
        <strain evidence="15 16">NCTC9637</strain>
    </source>
</reference>
<keyword evidence="8" id="KW-0676">Redox-active center</keyword>
<comment type="subunit">
    <text evidence="2">Monomer.</text>
</comment>
<evidence type="ECO:0000256" key="1">
    <source>
        <dbReference type="ARBA" id="ARBA00003330"/>
    </source>
</evidence>
<dbReference type="SUPFAM" id="SSF52833">
    <property type="entry name" value="Thioredoxin-like"/>
    <property type="match status" value="1"/>
</dbReference>
<comment type="catalytic activity">
    <reaction evidence="13">
        <text>a hydroperoxide + [thioredoxin]-dithiol = an alcohol + [thioredoxin]-disulfide + H2O</text>
        <dbReference type="Rhea" id="RHEA:62620"/>
        <dbReference type="Rhea" id="RHEA-COMP:10698"/>
        <dbReference type="Rhea" id="RHEA-COMP:10700"/>
        <dbReference type="ChEBI" id="CHEBI:15377"/>
        <dbReference type="ChEBI" id="CHEBI:29950"/>
        <dbReference type="ChEBI" id="CHEBI:30879"/>
        <dbReference type="ChEBI" id="CHEBI:35924"/>
        <dbReference type="ChEBI" id="CHEBI:50058"/>
        <dbReference type="EC" id="1.11.1.24"/>
    </reaction>
</comment>
<evidence type="ECO:0000256" key="11">
    <source>
        <dbReference type="ARBA" id="ARBA00041373"/>
    </source>
</evidence>
<dbReference type="Gene3D" id="3.40.30.10">
    <property type="entry name" value="Glutaredoxin"/>
    <property type="match status" value="1"/>
</dbReference>
<evidence type="ECO:0000256" key="9">
    <source>
        <dbReference type="ARBA" id="ARBA00032824"/>
    </source>
</evidence>
<gene>
    <name evidence="15" type="primary">bcp</name>
    <name evidence="15" type="ORF">NCTC9637_02119</name>
</gene>
<comment type="function">
    <text evidence="1">Thiol-specific peroxidase that catalyzes the reduction of hydrogen peroxide and organic hydroperoxides to water and alcohols, respectively. Plays a role in cell protection against oxidative stress by detoxifying peroxides and as sensor of hydrogen peroxide-mediated signaling events.</text>
</comment>
<dbReference type="Proteomes" id="UP000255099">
    <property type="component" value="Unassembled WGS sequence"/>
</dbReference>
<dbReference type="PANTHER" id="PTHR42801:SF4">
    <property type="entry name" value="AHPC_TSA FAMILY PROTEIN"/>
    <property type="match status" value="1"/>
</dbReference>
<evidence type="ECO:0000256" key="4">
    <source>
        <dbReference type="ARBA" id="ARBA00022559"/>
    </source>
</evidence>
<feature type="domain" description="Thioredoxin" evidence="14">
    <location>
        <begin position="4"/>
        <end position="162"/>
    </location>
</feature>
<evidence type="ECO:0000256" key="12">
    <source>
        <dbReference type="ARBA" id="ARBA00042639"/>
    </source>
</evidence>
<comment type="similarity">
    <text evidence="10">Belongs to the peroxiredoxin family. BCP/PrxQ subfamily.</text>
</comment>
<proteinExistence type="inferred from homology"/>
<dbReference type="EC" id="1.11.1.24" evidence="3"/>
<dbReference type="InterPro" id="IPR050924">
    <property type="entry name" value="Peroxiredoxin_BCP/PrxQ"/>
</dbReference>
<evidence type="ECO:0000313" key="16">
    <source>
        <dbReference type="Proteomes" id="UP000255099"/>
    </source>
</evidence>
<accession>A0A377VZX4</accession>
<dbReference type="PANTHER" id="PTHR42801">
    <property type="entry name" value="THIOREDOXIN-DEPENDENT PEROXIDE REDUCTASE"/>
    <property type="match status" value="1"/>
</dbReference>
<dbReference type="Pfam" id="PF00578">
    <property type="entry name" value="AhpC-TSA"/>
    <property type="match status" value="1"/>
</dbReference>
<dbReference type="InterPro" id="IPR036249">
    <property type="entry name" value="Thioredoxin-like_sf"/>
</dbReference>
<evidence type="ECO:0000259" key="14">
    <source>
        <dbReference type="PROSITE" id="PS51352"/>
    </source>
</evidence>
<dbReference type="CDD" id="cd03017">
    <property type="entry name" value="PRX_BCP"/>
    <property type="match status" value="1"/>
</dbReference>
<dbReference type="GO" id="GO:0008379">
    <property type="term" value="F:thioredoxin peroxidase activity"/>
    <property type="evidence" value="ECO:0007669"/>
    <property type="project" value="TreeGrafter"/>
</dbReference>
<evidence type="ECO:0000256" key="6">
    <source>
        <dbReference type="ARBA" id="ARBA00023002"/>
    </source>
</evidence>
<dbReference type="GO" id="GO:0034599">
    <property type="term" value="P:cellular response to oxidative stress"/>
    <property type="evidence" value="ECO:0007669"/>
    <property type="project" value="TreeGrafter"/>
</dbReference>
<evidence type="ECO:0000256" key="3">
    <source>
        <dbReference type="ARBA" id="ARBA00013017"/>
    </source>
</evidence>
<evidence type="ECO:0000313" key="15">
    <source>
        <dbReference type="EMBL" id="STT47212.1"/>
    </source>
</evidence>
<keyword evidence="5" id="KW-0049">Antioxidant</keyword>
<evidence type="ECO:0000256" key="2">
    <source>
        <dbReference type="ARBA" id="ARBA00011245"/>
    </source>
</evidence>
<dbReference type="AlphaFoldDB" id="A0A377VZX4"/>
<protein>
    <recommendedName>
        <fullName evidence="3">thioredoxin-dependent peroxiredoxin</fullName>
        <ecNumber evidence="3">1.11.1.24</ecNumber>
    </recommendedName>
    <alternativeName>
        <fullName evidence="11">Bacterioferritin comigratory protein</fullName>
    </alternativeName>
    <alternativeName>
        <fullName evidence="9">Thioredoxin peroxidase</fullName>
    </alternativeName>
    <alternativeName>
        <fullName evidence="12">Thioredoxin-dependent peroxiredoxin Bcp</fullName>
    </alternativeName>
</protein>
<evidence type="ECO:0000256" key="10">
    <source>
        <dbReference type="ARBA" id="ARBA00038489"/>
    </source>
</evidence>
<dbReference type="InterPro" id="IPR000866">
    <property type="entry name" value="AhpC/TSA"/>
</dbReference>
<dbReference type="InterPro" id="IPR013766">
    <property type="entry name" value="Thioredoxin_domain"/>
</dbReference>
<evidence type="ECO:0000256" key="7">
    <source>
        <dbReference type="ARBA" id="ARBA00023157"/>
    </source>
</evidence>
<dbReference type="FunFam" id="3.40.30.10:FF:000007">
    <property type="entry name" value="Thioredoxin-dependent thiol peroxidase"/>
    <property type="match status" value="1"/>
</dbReference>
<dbReference type="GO" id="GO:0005737">
    <property type="term" value="C:cytoplasm"/>
    <property type="evidence" value="ECO:0007669"/>
    <property type="project" value="TreeGrafter"/>
</dbReference>